<evidence type="ECO:0000313" key="7">
    <source>
        <dbReference type="Proteomes" id="UP000241818"/>
    </source>
</evidence>
<evidence type="ECO:0000259" key="5">
    <source>
        <dbReference type="Pfam" id="PF07859"/>
    </source>
</evidence>
<gene>
    <name evidence="6" type="ORF">M430DRAFT_97522</name>
</gene>
<name>A0A2T3B950_AMORE</name>
<dbReference type="InterPro" id="IPR033140">
    <property type="entry name" value="Lipase_GDXG_put_SER_AS"/>
</dbReference>
<evidence type="ECO:0000256" key="1">
    <source>
        <dbReference type="ARBA" id="ARBA00010515"/>
    </source>
</evidence>
<protein>
    <recommendedName>
        <fullName evidence="5">Alpha/beta hydrolase fold-3 domain-containing protein</fullName>
    </recommendedName>
</protein>
<proteinExistence type="inferred from homology"/>
<comment type="similarity">
    <text evidence="1">Belongs to the 'GDXG' lipolytic enzyme family.</text>
</comment>
<dbReference type="STRING" id="857342.A0A2T3B950"/>
<sequence>MAAQTLLTRQPFKGLWVILAIGFNAFRLPLWMLYYIPKFLRQHPEWTYRQAIGVRILKAYLNTISPIAHGTSTSLSPGAEGKRWVIVKPAKPEVYTGIVKKDEEIVPEKLGGTWYPKTLEKYEEAQGEDIVLHFHGGAFVIGDGREKDAGFAARTIIKNTTATHVFCPQYRLSSIKGGRFPAALQDAITAFQYLTETLGIPANKITISGDSAGGNLCLSLLRYIADHPEAGLPNPACAWLWSAWVDPGKSLKPGVSGFDPKIVTDYLNEEFGAWGARTYAPSPKSGITLDHPNICFADNAFATPTPLFFSTGECEALYPDDVKLYESFKAVPGNKVVLQVERKAVHDIILTGKVVGFEKEAAEAVRGAGVFLEGSR</sequence>
<dbReference type="SUPFAM" id="SSF53474">
    <property type="entry name" value="alpha/beta-Hydrolases"/>
    <property type="match status" value="1"/>
</dbReference>
<dbReference type="InterPro" id="IPR013094">
    <property type="entry name" value="AB_hydrolase_3"/>
</dbReference>
<evidence type="ECO:0000256" key="4">
    <source>
        <dbReference type="SAM" id="Phobius"/>
    </source>
</evidence>
<keyword evidence="4" id="KW-1133">Transmembrane helix</keyword>
<dbReference type="Pfam" id="PF07859">
    <property type="entry name" value="Abhydrolase_3"/>
    <property type="match status" value="1"/>
</dbReference>
<keyword evidence="4" id="KW-0472">Membrane</keyword>
<dbReference type="OrthoDB" id="2152029at2759"/>
<evidence type="ECO:0000256" key="3">
    <source>
        <dbReference type="PROSITE-ProRule" id="PRU10038"/>
    </source>
</evidence>
<dbReference type="Proteomes" id="UP000241818">
    <property type="component" value="Unassembled WGS sequence"/>
</dbReference>
<dbReference type="RefSeq" id="XP_024723446.1">
    <property type="nucleotide sequence ID" value="XM_024870046.1"/>
</dbReference>
<dbReference type="GO" id="GO:0016787">
    <property type="term" value="F:hydrolase activity"/>
    <property type="evidence" value="ECO:0007669"/>
    <property type="project" value="UniProtKB-KW"/>
</dbReference>
<dbReference type="PANTHER" id="PTHR48081">
    <property type="entry name" value="AB HYDROLASE SUPERFAMILY PROTEIN C4A8.06C"/>
    <property type="match status" value="1"/>
</dbReference>
<dbReference type="PANTHER" id="PTHR48081:SF17">
    <property type="entry name" value="ALPHA_BETA HYDROLASE FOLD-3 DOMAIN-CONTAINING PROTEIN"/>
    <property type="match status" value="1"/>
</dbReference>
<dbReference type="InParanoid" id="A0A2T3B950"/>
<dbReference type="EMBL" id="KZ679008">
    <property type="protein sequence ID" value="PSS23400.1"/>
    <property type="molecule type" value="Genomic_DNA"/>
</dbReference>
<dbReference type="GeneID" id="36578127"/>
<feature type="transmembrane region" description="Helical" evidence="4">
    <location>
        <begin position="15"/>
        <end position="36"/>
    </location>
</feature>
<accession>A0A2T3B950</accession>
<feature type="domain" description="Alpha/beta hydrolase fold-3" evidence="5">
    <location>
        <begin position="131"/>
        <end position="349"/>
    </location>
</feature>
<organism evidence="6 7">
    <name type="scientific">Amorphotheca resinae ATCC 22711</name>
    <dbReference type="NCBI Taxonomy" id="857342"/>
    <lineage>
        <taxon>Eukaryota</taxon>
        <taxon>Fungi</taxon>
        <taxon>Dikarya</taxon>
        <taxon>Ascomycota</taxon>
        <taxon>Pezizomycotina</taxon>
        <taxon>Leotiomycetes</taxon>
        <taxon>Helotiales</taxon>
        <taxon>Amorphothecaceae</taxon>
        <taxon>Amorphotheca</taxon>
    </lineage>
</organism>
<reference evidence="6 7" key="1">
    <citation type="journal article" date="2018" name="New Phytol.">
        <title>Comparative genomics and transcriptomics depict ericoid mycorrhizal fungi as versatile saprotrophs and plant mutualists.</title>
        <authorList>
            <person name="Martino E."/>
            <person name="Morin E."/>
            <person name="Grelet G.A."/>
            <person name="Kuo A."/>
            <person name="Kohler A."/>
            <person name="Daghino S."/>
            <person name="Barry K.W."/>
            <person name="Cichocki N."/>
            <person name="Clum A."/>
            <person name="Dockter R.B."/>
            <person name="Hainaut M."/>
            <person name="Kuo R.C."/>
            <person name="LaButti K."/>
            <person name="Lindahl B.D."/>
            <person name="Lindquist E.A."/>
            <person name="Lipzen A."/>
            <person name="Khouja H.R."/>
            <person name="Magnuson J."/>
            <person name="Murat C."/>
            <person name="Ohm R.A."/>
            <person name="Singer S.W."/>
            <person name="Spatafora J.W."/>
            <person name="Wang M."/>
            <person name="Veneault-Fourrey C."/>
            <person name="Henrissat B."/>
            <person name="Grigoriev I.V."/>
            <person name="Martin F.M."/>
            <person name="Perotto S."/>
        </authorList>
    </citation>
    <scope>NUCLEOTIDE SEQUENCE [LARGE SCALE GENOMIC DNA]</scope>
    <source>
        <strain evidence="6 7">ATCC 22711</strain>
    </source>
</reference>
<dbReference type="AlphaFoldDB" id="A0A2T3B950"/>
<keyword evidence="7" id="KW-1185">Reference proteome</keyword>
<evidence type="ECO:0000313" key="6">
    <source>
        <dbReference type="EMBL" id="PSS23400.1"/>
    </source>
</evidence>
<evidence type="ECO:0000256" key="2">
    <source>
        <dbReference type="ARBA" id="ARBA00022801"/>
    </source>
</evidence>
<keyword evidence="4" id="KW-0812">Transmembrane</keyword>
<dbReference type="Gene3D" id="3.40.50.1820">
    <property type="entry name" value="alpha/beta hydrolase"/>
    <property type="match status" value="1"/>
</dbReference>
<dbReference type="InterPro" id="IPR050300">
    <property type="entry name" value="GDXG_lipolytic_enzyme"/>
</dbReference>
<keyword evidence="2" id="KW-0378">Hydrolase</keyword>
<dbReference type="PROSITE" id="PS01174">
    <property type="entry name" value="LIPASE_GDXG_SER"/>
    <property type="match status" value="1"/>
</dbReference>
<feature type="active site" evidence="3">
    <location>
        <position position="211"/>
    </location>
</feature>
<dbReference type="InterPro" id="IPR029058">
    <property type="entry name" value="AB_hydrolase_fold"/>
</dbReference>